<dbReference type="Pfam" id="PF00005">
    <property type="entry name" value="ABC_tran"/>
    <property type="match status" value="1"/>
</dbReference>
<dbReference type="InterPro" id="IPR027417">
    <property type="entry name" value="P-loop_NTPase"/>
</dbReference>
<dbReference type="InterPro" id="IPR050611">
    <property type="entry name" value="ABCF"/>
</dbReference>
<dbReference type="EMBL" id="DF196776">
    <property type="protein sequence ID" value="GAC74180.1"/>
    <property type="molecule type" value="Genomic_DNA"/>
</dbReference>
<protein>
    <submittedName>
        <fullName evidence="3">ATPase component of ABC transporters with duplicated ATPase domains</fullName>
    </submittedName>
</protein>
<dbReference type="Gene3D" id="3.40.50.300">
    <property type="entry name" value="P-loop containing nucleotide triphosphate hydrolases"/>
    <property type="match status" value="1"/>
</dbReference>
<dbReference type="PANTHER" id="PTHR19211">
    <property type="entry name" value="ATP-BINDING TRANSPORT PROTEIN-RELATED"/>
    <property type="match status" value="1"/>
</dbReference>
<dbReference type="Proteomes" id="UP000011976">
    <property type="component" value="Unassembled WGS sequence"/>
</dbReference>
<reference evidence="4" key="1">
    <citation type="journal article" date="2013" name="Genome Announc.">
        <title>Genome sequence of the basidiomycetous yeast Pseudozyma antarctica T-34, a producer of the glycolipid biosurfactants mannosylerythritol lipids.</title>
        <authorList>
            <person name="Morita T."/>
            <person name="Koike H."/>
            <person name="Koyama Y."/>
            <person name="Hagiwara H."/>
            <person name="Ito E."/>
            <person name="Fukuoka T."/>
            <person name="Imura T."/>
            <person name="Machida M."/>
            <person name="Kitamoto D."/>
        </authorList>
    </citation>
    <scope>NUCLEOTIDE SEQUENCE [LARGE SCALE GENOMIC DNA]</scope>
    <source>
        <strain evidence="4">T-34</strain>
    </source>
</reference>
<feature type="non-terminal residue" evidence="3">
    <location>
        <position position="295"/>
    </location>
</feature>
<name>M9M253_PSEA3</name>
<dbReference type="GO" id="GO:0016887">
    <property type="term" value="F:ATP hydrolysis activity"/>
    <property type="evidence" value="ECO:0007669"/>
    <property type="project" value="InterPro"/>
</dbReference>
<evidence type="ECO:0000313" key="4">
    <source>
        <dbReference type="Proteomes" id="UP000011976"/>
    </source>
</evidence>
<proteinExistence type="predicted"/>
<sequence length="295" mass="32256">MAAATLIRKALPKLDDPVVEYLDGYINDAADDPTEDLFETVVKPMLGSACISDPSSSKQVSALLPKLLELIQSKLPDDDADAANASGLTRLDKVVDMRNTEMSRTSGFDTAGGVDIALGTTKQNRSTVDVKKLEKQEAKTRAKLAKRAQRDLYESSKLVQQSKQQASYEELFLKVNPLESMGNKGKNKDIHLPNIDVSFGSNRILSNATLTIKAGRRAGLIGRNGVGKSTLLRNMALREIPIPTQISILYVEQEIVGDDTSAIESVLKADVWREKLMQEEAQLNAELQKLEESAA</sequence>
<dbReference type="PANTHER" id="PTHR19211:SF117">
    <property type="entry name" value="ATP-BINDING CASSETTE SUB-FAMILY F MEMBER 3"/>
    <property type="match status" value="1"/>
</dbReference>
<dbReference type="SUPFAM" id="SSF52540">
    <property type="entry name" value="P-loop containing nucleoside triphosphate hydrolases"/>
    <property type="match status" value="1"/>
</dbReference>
<evidence type="ECO:0000259" key="2">
    <source>
        <dbReference type="Pfam" id="PF00005"/>
    </source>
</evidence>
<dbReference type="InterPro" id="IPR003439">
    <property type="entry name" value="ABC_transporter-like_ATP-bd"/>
</dbReference>
<organism evidence="3 4">
    <name type="scientific">Pseudozyma antarctica (strain T-34)</name>
    <name type="common">Yeast</name>
    <name type="synonym">Candida antarctica</name>
    <dbReference type="NCBI Taxonomy" id="1151754"/>
    <lineage>
        <taxon>Eukaryota</taxon>
        <taxon>Fungi</taxon>
        <taxon>Dikarya</taxon>
        <taxon>Basidiomycota</taxon>
        <taxon>Ustilaginomycotina</taxon>
        <taxon>Ustilaginomycetes</taxon>
        <taxon>Ustilaginales</taxon>
        <taxon>Ustilaginaceae</taxon>
        <taxon>Moesziomyces</taxon>
    </lineage>
</organism>
<keyword evidence="1" id="KW-0677">Repeat</keyword>
<evidence type="ECO:0000313" key="3">
    <source>
        <dbReference type="EMBL" id="GAC74180.1"/>
    </source>
</evidence>
<evidence type="ECO:0000256" key="1">
    <source>
        <dbReference type="ARBA" id="ARBA00022737"/>
    </source>
</evidence>
<gene>
    <name evidence="3" type="ORF">PANT_10c00043</name>
</gene>
<accession>M9M253</accession>
<dbReference type="GO" id="GO:0005524">
    <property type="term" value="F:ATP binding"/>
    <property type="evidence" value="ECO:0007669"/>
    <property type="project" value="InterPro"/>
</dbReference>
<dbReference type="AlphaFoldDB" id="M9M253"/>
<feature type="domain" description="ABC transporter" evidence="2">
    <location>
        <begin position="205"/>
        <end position="257"/>
    </location>
</feature>